<feature type="domain" description="Glucose-methanol-choline oxidoreductase N-terminal" evidence="11">
    <location>
        <begin position="297"/>
        <end position="311"/>
    </location>
</feature>
<dbReference type="EMBL" id="KQ030508">
    <property type="protein sequence ID" value="KJZ77222.1"/>
    <property type="molecule type" value="Genomic_DNA"/>
</dbReference>
<dbReference type="Proteomes" id="UP000054481">
    <property type="component" value="Unassembled WGS sequence"/>
</dbReference>
<reference evidence="12 13" key="1">
    <citation type="journal article" date="2014" name="Genome Biol. Evol.">
        <title>Comparative genomics and transcriptomics analyses reveal divergent lifestyle features of nematode endoparasitic fungus Hirsutella minnesotensis.</title>
        <authorList>
            <person name="Lai Y."/>
            <person name="Liu K."/>
            <person name="Zhang X."/>
            <person name="Zhang X."/>
            <person name="Li K."/>
            <person name="Wang N."/>
            <person name="Shu C."/>
            <person name="Wu Y."/>
            <person name="Wang C."/>
            <person name="Bushley K.E."/>
            <person name="Xiang M."/>
            <person name="Liu X."/>
        </authorList>
    </citation>
    <scope>NUCLEOTIDE SEQUENCE [LARGE SCALE GENOMIC DNA]</scope>
    <source>
        <strain evidence="12 13">3608</strain>
    </source>
</reference>
<dbReference type="InterPro" id="IPR036188">
    <property type="entry name" value="FAD/NAD-bd_sf"/>
</dbReference>
<evidence type="ECO:0000256" key="4">
    <source>
        <dbReference type="ARBA" id="ARBA00022827"/>
    </source>
</evidence>
<evidence type="ECO:0000313" key="12">
    <source>
        <dbReference type="EMBL" id="KJZ77222.1"/>
    </source>
</evidence>
<dbReference type="PROSITE" id="PS00623">
    <property type="entry name" value="GMC_OXRED_1"/>
    <property type="match status" value="1"/>
</dbReference>
<evidence type="ECO:0000256" key="5">
    <source>
        <dbReference type="ARBA" id="ARBA00023002"/>
    </source>
</evidence>
<feature type="active site" description="Proton acceptor" evidence="6">
    <location>
        <position position="575"/>
    </location>
</feature>
<feature type="binding site" evidence="7">
    <location>
        <position position="254"/>
    </location>
    <ligand>
        <name>FAD</name>
        <dbReference type="ChEBI" id="CHEBI:57692"/>
    </ligand>
</feature>
<protein>
    <recommendedName>
        <fullName evidence="10 11">Glucose-methanol-choline oxidoreductase N-terminal domain-containing protein</fullName>
    </recommendedName>
</protein>
<dbReference type="PANTHER" id="PTHR11552:SF201">
    <property type="entry name" value="GLUCOSE-METHANOL-CHOLINE OXIDOREDUCTASE N-TERMINAL DOMAIN-CONTAINING PROTEIN"/>
    <property type="match status" value="1"/>
</dbReference>
<keyword evidence="13" id="KW-1185">Reference proteome</keyword>
<dbReference type="PANTHER" id="PTHR11552">
    <property type="entry name" value="GLUCOSE-METHANOL-CHOLINE GMC OXIDOREDUCTASE"/>
    <property type="match status" value="1"/>
</dbReference>
<feature type="chain" id="PRO_5002526776" description="Glucose-methanol-choline oxidoreductase N-terminal domain-containing protein" evidence="9">
    <location>
        <begin position="21"/>
        <end position="596"/>
    </location>
</feature>
<comment type="similarity">
    <text evidence="2 8">Belongs to the GMC oxidoreductase family.</text>
</comment>
<dbReference type="PIRSF" id="PIRSF000137">
    <property type="entry name" value="Alcohol_oxidase"/>
    <property type="match status" value="1"/>
</dbReference>
<organism evidence="12 13">
    <name type="scientific">Hirsutella minnesotensis 3608</name>
    <dbReference type="NCBI Taxonomy" id="1043627"/>
    <lineage>
        <taxon>Eukaryota</taxon>
        <taxon>Fungi</taxon>
        <taxon>Dikarya</taxon>
        <taxon>Ascomycota</taxon>
        <taxon>Pezizomycotina</taxon>
        <taxon>Sordariomycetes</taxon>
        <taxon>Hypocreomycetidae</taxon>
        <taxon>Hypocreales</taxon>
        <taxon>Ophiocordycipitaceae</taxon>
        <taxon>Hirsutella</taxon>
    </lineage>
</organism>
<evidence type="ECO:0000259" key="10">
    <source>
        <dbReference type="PROSITE" id="PS00623"/>
    </source>
</evidence>
<name>A0A0F8A2S1_9HYPO</name>
<dbReference type="SUPFAM" id="SSF51905">
    <property type="entry name" value="FAD/NAD(P)-binding domain"/>
    <property type="match status" value="1"/>
</dbReference>
<dbReference type="InterPro" id="IPR027424">
    <property type="entry name" value="Glucose_Oxidase_domain_2"/>
</dbReference>
<dbReference type="SUPFAM" id="SSF54373">
    <property type="entry name" value="FAD-linked reductases, C-terminal domain"/>
    <property type="match status" value="1"/>
</dbReference>
<dbReference type="Gene3D" id="3.30.560.10">
    <property type="entry name" value="Glucose Oxidase, domain 3"/>
    <property type="match status" value="1"/>
</dbReference>
<keyword evidence="9" id="KW-0732">Signal</keyword>
<sequence length="596" mass="64872">MPWILAVILQASLGYRVCSGATTSYDYVVVGAGTCGLLLANRLSHDPALTVAVIDPGPDQRSNTLINDPAAFIRLFQEPGVSWGYRSVPQAGAGGRVLDYRAGKGIGGSSLINGMTYIRGDEAQFDAWEDLGNPGWNWNELLRYYKKLERLFYPEPWQVELGASVRSEFHGFNGQLRVGFPPNLENTSFYQDAKDSWGKLGLGLNRDVNSGATRGFDVWPQTIDPKLNQRWDSATSFFWPVAGRPNLHLINGTVERILWKGTSKGEEDAEASGVEYLTPNHGCRRIYASREVILSAGALRTPLILERSGVGDTRLLKKLGITPIVDLPGVGENLIDQPNSPLMFKAKNKFLGSSPYAAFATARDLFGPKVSEVAAQTKRSLGQWARHMAQSRGGGAETVTALERIFRIQHALIFDKHVTLAEILTTAYGEVIGSAAWNLLPFSRGSVHIQAGTDGYVSDMPAIDPQFMAVDFDLAAQVAAGRLAARLWKSAPVRDLVGGNLQPPNGSEMPTPDATEGQWRNWTAGVFVSNSHPIGTAAMMARELGGVVDPKLAVYGTRKLRVVDASVLPMQFSGHLTATLYAVAEKAARMMLEDTR</sequence>
<evidence type="ECO:0000256" key="6">
    <source>
        <dbReference type="PIRSR" id="PIRSR000137-1"/>
    </source>
</evidence>
<evidence type="ECO:0000313" key="13">
    <source>
        <dbReference type="Proteomes" id="UP000054481"/>
    </source>
</evidence>
<evidence type="ECO:0000256" key="3">
    <source>
        <dbReference type="ARBA" id="ARBA00022630"/>
    </source>
</evidence>
<proteinExistence type="inferred from homology"/>
<keyword evidence="3 8" id="KW-0285">Flavoprotein</keyword>
<evidence type="ECO:0000256" key="8">
    <source>
        <dbReference type="RuleBase" id="RU003968"/>
    </source>
</evidence>
<dbReference type="Pfam" id="PF00732">
    <property type="entry name" value="GMC_oxred_N"/>
    <property type="match status" value="1"/>
</dbReference>
<dbReference type="OrthoDB" id="269227at2759"/>
<dbReference type="Pfam" id="PF05199">
    <property type="entry name" value="GMC_oxred_C"/>
    <property type="match status" value="1"/>
</dbReference>
<accession>A0A0F8A2S1</accession>
<feature type="active site" description="Proton donor" evidence="6">
    <location>
        <position position="532"/>
    </location>
</feature>
<keyword evidence="4 7" id="KW-0274">FAD</keyword>
<dbReference type="GO" id="GO:0050660">
    <property type="term" value="F:flavin adenine dinucleotide binding"/>
    <property type="evidence" value="ECO:0007669"/>
    <property type="project" value="InterPro"/>
</dbReference>
<evidence type="ECO:0000256" key="2">
    <source>
        <dbReference type="ARBA" id="ARBA00010790"/>
    </source>
</evidence>
<evidence type="ECO:0000259" key="11">
    <source>
        <dbReference type="PROSITE" id="PS00624"/>
    </source>
</evidence>
<evidence type="ECO:0000256" key="9">
    <source>
        <dbReference type="SAM" id="SignalP"/>
    </source>
</evidence>
<evidence type="ECO:0000256" key="1">
    <source>
        <dbReference type="ARBA" id="ARBA00001974"/>
    </source>
</evidence>
<evidence type="ECO:0000256" key="7">
    <source>
        <dbReference type="PIRSR" id="PIRSR000137-2"/>
    </source>
</evidence>
<dbReference type="GO" id="GO:0016614">
    <property type="term" value="F:oxidoreductase activity, acting on CH-OH group of donors"/>
    <property type="evidence" value="ECO:0007669"/>
    <property type="project" value="InterPro"/>
</dbReference>
<dbReference type="InterPro" id="IPR000172">
    <property type="entry name" value="GMC_OxRdtase_N"/>
</dbReference>
<dbReference type="PROSITE" id="PS00624">
    <property type="entry name" value="GMC_OXRED_2"/>
    <property type="match status" value="1"/>
</dbReference>
<dbReference type="AlphaFoldDB" id="A0A0F8A2S1"/>
<dbReference type="InterPro" id="IPR012132">
    <property type="entry name" value="GMC_OxRdtase"/>
</dbReference>
<gene>
    <name evidence="12" type="ORF">HIM_03543</name>
</gene>
<dbReference type="InterPro" id="IPR007867">
    <property type="entry name" value="GMC_OxRtase_C"/>
</dbReference>
<feature type="signal peptide" evidence="9">
    <location>
        <begin position="1"/>
        <end position="20"/>
    </location>
</feature>
<dbReference type="Gene3D" id="3.50.50.60">
    <property type="entry name" value="FAD/NAD(P)-binding domain"/>
    <property type="match status" value="1"/>
</dbReference>
<comment type="cofactor">
    <cofactor evidence="1 7">
        <name>FAD</name>
        <dbReference type="ChEBI" id="CHEBI:57692"/>
    </cofactor>
</comment>
<feature type="domain" description="Glucose-methanol-choline oxidoreductase N-terminal" evidence="10">
    <location>
        <begin position="103"/>
        <end position="126"/>
    </location>
</feature>
<keyword evidence="5" id="KW-0560">Oxidoreductase</keyword>
<dbReference type="Gene3D" id="4.10.450.10">
    <property type="entry name" value="Glucose Oxidase, domain 2"/>
    <property type="match status" value="1"/>
</dbReference>